<evidence type="ECO:0000313" key="8">
    <source>
        <dbReference type="Proteomes" id="UP000466345"/>
    </source>
</evidence>
<name>A0A7K0CKG2_9ACTN</name>
<accession>A0A7K0CKG2</accession>
<proteinExistence type="predicted"/>
<dbReference type="SUPFAM" id="SSF53822">
    <property type="entry name" value="Periplasmic binding protein-like I"/>
    <property type="match status" value="1"/>
</dbReference>
<dbReference type="PANTHER" id="PTHR30146:SF109">
    <property type="entry name" value="HTH-TYPE TRANSCRIPTIONAL REGULATOR GALS"/>
    <property type="match status" value="1"/>
</dbReference>
<dbReference type="InterPro" id="IPR028082">
    <property type="entry name" value="Peripla_BP_I"/>
</dbReference>
<dbReference type="RefSeq" id="WP_153454048.1">
    <property type="nucleotide sequence ID" value="NZ_WEGJ01000016.1"/>
</dbReference>
<keyword evidence="1" id="KW-0805">Transcription regulation</keyword>
<keyword evidence="3" id="KW-0804">Transcription</keyword>
<dbReference type="Pfam" id="PF13377">
    <property type="entry name" value="Peripla_BP_3"/>
    <property type="match status" value="1"/>
</dbReference>
<evidence type="ECO:0000259" key="6">
    <source>
        <dbReference type="PROSITE" id="PS50943"/>
    </source>
</evidence>
<gene>
    <name evidence="7" type="primary">degA_4</name>
    <name evidence="7" type="ORF">SRB5_40580</name>
</gene>
<protein>
    <submittedName>
        <fullName evidence="7">HTH-type transcriptional regulator DegA</fullName>
    </submittedName>
</protein>
<dbReference type="InterPro" id="IPR000843">
    <property type="entry name" value="HTH_LacI"/>
</dbReference>
<evidence type="ECO:0000256" key="4">
    <source>
        <dbReference type="SAM" id="MobiDB-lite"/>
    </source>
</evidence>
<dbReference type="InterPro" id="IPR046335">
    <property type="entry name" value="LacI/GalR-like_sensor"/>
</dbReference>
<dbReference type="OrthoDB" id="4268837at2"/>
<dbReference type="Pfam" id="PF00356">
    <property type="entry name" value="LacI"/>
    <property type="match status" value="1"/>
</dbReference>
<sequence length="358" mass="37958">MADGIRRALPPVSRAAGRRGRPTLEQVAARAGVGRGTVSRVINGSQQVSVEAKAAVERAIAELGYVPNRTARALAAGSTDAIALVIPEPETRLFSEPYFSDMIHGISAAILDADKQLLLTLSRTAKERTRLAGYLSGNRVDGVLLISVHQDDKLPDQLTEQGIPAVISGRRSQDEQLPFVDTDNVGGGRAAVEHLIARGRRDIAAISGRPDVFGAQCRIEGYRQALKAAGLPAEPSLVVPGDFTEESGRRAMRELLARRPTLDAVFAGSDLMAAGALQVLRGSGRRVPEDVALIGFDDSPVARHTDPPLTSVRQPTEAMGREMVRVLLAEIERAGASGAGGEVPRSLLPTELVVRASA</sequence>
<evidence type="ECO:0000313" key="7">
    <source>
        <dbReference type="EMBL" id="MQY13901.1"/>
    </source>
</evidence>
<evidence type="ECO:0000259" key="5">
    <source>
        <dbReference type="PROSITE" id="PS50932"/>
    </source>
</evidence>
<dbReference type="GO" id="GO:0003700">
    <property type="term" value="F:DNA-binding transcription factor activity"/>
    <property type="evidence" value="ECO:0007669"/>
    <property type="project" value="TreeGrafter"/>
</dbReference>
<dbReference type="CDD" id="cd01392">
    <property type="entry name" value="HTH_LacI"/>
    <property type="match status" value="1"/>
</dbReference>
<dbReference type="InterPro" id="IPR001387">
    <property type="entry name" value="Cro/C1-type_HTH"/>
</dbReference>
<evidence type="ECO:0000256" key="1">
    <source>
        <dbReference type="ARBA" id="ARBA00023015"/>
    </source>
</evidence>
<dbReference type="CDD" id="cd06267">
    <property type="entry name" value="PBP1_LacI_sugar_binding-like"/>
    <property type="match status" value="1"/>
</dbReference>
<dbReference type="PANTHER" id="PTHR30146">
    <property type="entry name" value="LACI-RELATED TRANSCRIPTIONAL REPRESSOR"/>
    <property type="match status" value="1"/>
</dbReference>
<dbReference type="PROSITE" id="PS50943">
    <property type="entry name" value="HTH_CROC1"/>
    <property type="match status" value="1"/>
</dbReference>
<feature type="domain" description="HTH lacI-type" evidence="5">
    <location>
        <begin position="22"/>
        <end position="76"/>
    </location>
</feature>
<organism evidence="7 8">
    <name type="scientific">Streptomyces smaragdinus</name>
    <dbReference type="NCBI Taxonomy" id="2585196"/>
    <lineage>
        <taxon>Bacteria</taxon>
        <taxon>Bacillati</taxon>
        <taxon>Actinomycetota</taxon>
        <taxon>Actinomycetes</taxon>
        <taxon>Kitasatosporales</taxon>
        <taxon>Streptomycetaceae</taxon>
        <taxon>Streptomyces</taxon>
    </lineage>
</organism>
<dbReference type="SUPFAM" id="SSF47413">
    <property type="entry name" value="lambda repressor-like DNA-binding domains"/>
    <property type="match status" value="1"/>
</dbReference>
<dbReference type="EMBL" id="WEGJ01000016">
    <property type="protein sequence ID" value="MQY13901.1"/>
    <property type="molecule type" value="Genomic_DNA"/>
</dbReference>
<keyword evidence="2" id="KW-0238">DNA-binding</keyword>
<comment type="caution">
    <text evidence="7">The sequence shown here is derived from an EMBL/GenBank/DDBJ whole genome shotgun (WGS) entry which is preliminary data.</text>
</comment>
<keyword evidence="8" id="KW-1185">Reference proteome</keyword>
<evidence type="ECO:0000256" key="2">
    <source>
        <dbReference type="ARBA" id="ARBA00023125"/>
    </source>
</evidence>
<feature type="domain" description="HTH cro/C1-type" evidence="6">
    <location>
        <begin position="23"/>
        <end position="66"/>
    </location>
</feature>
<dbReference type="InterPro" id="IPR010982">
    <property type="entry name" value="Lambda_DNA-bd_dom_sf"/>
</dbReference>
<dbReference type="AlphaFoldDB" id="A0A7K0CKG2"/>
<dbReference type="PROSITE" id="PS50932">
    <property type="entry name" value="HTH_LACI_2"/>
    <property type="match status" value="1"/>
</dbReference>
<feature type="region of interest" description="Disordered" evidence="4">
    <location>
        <begin position="1"/>
        <end position="21"/>
    </location>
</feature>
<evidence type="ECO:0000256" key="3">
    <source>
        <dbReference type="ARBA" id="ARBA00023163"/>
    </source>
</evidence>
<dbReference type="GO" id="GO:0000976">
    <property type="term" value="F:transcription cis-regulatory region binding"/>
    <property type="evidence" value="ECO:0007669"/>
    <property type="project" value="TreeGrafter"/>
</dbReference>
<dbReference type="SMART" id="SM00354">
    <property type="entry name" value="HTH_LACI"/>
    <property type="match status" value="1"/>
</dbReference>
<dbReference type="Gene3D" id="1.10.260.40">
    <property type="entry name" value="lambda repressor-like DNA-binding domains"/>
    <property type="match status" value="1"/>
</dbReference>
<dbReference type="Gene3D" id="3.40.50.2300">
    <property type="match status" value="2"/>
</dbReference>
<reference evidence="7 8" key="1">
    <citation type="submission" date="2019-10" db="EMBL/GenBank/DDBJ databases">
        <title>Streptomyces smaragdinus sp. nov. and Streptomyces fabii sp. nov., isolated from the gut of fungus growing-termite Macrotermes natalensis.</title>
        <authorList>
            <person name="Schwitalla J."/>
            <person name="Benndorf R."/>
            <person name="Martin K."/>
            <person name="De Beer W."/>
            <person name="Kaster A.-K."/>
            <person name="Vollmers J."/>
            <person name="Poulsen M."/>
            <person name="Beemelmanns C."/>
        </authorList>
    </citation>
    <scope>NUCLEOTIDE SEQUENCE [LARGE SCALE GENOMIC DNA]</scope>
    <source>
        <strain evidence="7 8">RB5</strain>
    </source>
</reference>
<dbReference type="Proteomes" id="UP000466345">
    <property type="component" value="Unassembled WGS sequence"/>
</dbReference>